<proteinExistence type="predicted"/>
<organism evidence="1 2">
    <name type="scientific">Methanimicrococcus hongohii</name>
    <dbReference type="NCBI Taxonomy" id="3028295"/>
    <lineage>
        <taxon>Archaea</taxon>
        <taxon>Methanobacteriati</taxon>
        <taxon>Methanobacteriota</taxon>
        <taxon>Stenosarchaea group</taxon>
        <taxon>Methanomicrobia</taxon>
        <taxon>Methanosarcinales</taxon>
        <taxon>Methanosarcinaceae</taxon>
        <taxon>Methanimicrococcus</taxon>
    </lineage>
</organism>
<dbReference type="KEGG" id="mehf:MmiHf6_13540"/>
<keyword evidence="2" id="KW-1185">Reference proteome</keyword>
<dbReference type="AlphaFoldDB" id="A0AA96V0G0"/>
<evidence type="ECO:0000313" key="2">
    <source>
        <dbReference type="Proteomes" id="UP001302978"/>
    </source>
</evidence>
<reference evidence="1 2" key="1">
    <citation type="submission" date="2023-07" db="EMBL/GenBank/DDBJ databases">
        <title>Closed genoem sequence of Methanomicrococcus sp. Hf6.</title>
        <authorList>
            <person name="Poehlein A."/>
            <person name="Protasov E."/>
            <person name="Platt K."/>
            <person name="Reeh H."/>
            <person name="Daniel R."/>
            <person name="Brune A."/>
        </authorList>
    </citation>
    <scope>NUCLEOTIDE SEQUENCE [LARGE SCALE GENOMIC DNA]</scope>
    <source>
        <strain evidence="1 2">Hf6</strain>
    </source>
</reference>
<sequence length="63" mass="7099">MKLMQLARGGRLTAGKILNFCNVFVMFSELFEDFSGTSLNITYSILGSSYIINKQFACLILIR</sequence>
<name>A0AA96V0G0_9EURY</name>
<dbReference type="EMBL" id="CP131059">
    <property type="protein sequence ID" value="WNY24029.1"/>
    <property type="molecule type" value="Genomic_DNA"/>
</dbReference>
<dbReference type="Proteomes" id="UP001302978">
    <property type="component" value="Chromosome"/>
</dbReference>
<evidence type="ECO:0000313" key="1">
    <source>
        <dbReference type="EMBL" id="WNY24029.1"/>
    </source>
</evidence>
<accession>A0AA96V0G0</accession>
<gene>
    <name evidence="1" type="ORF">MmiHf6_13540</name>
</gene>
<protein>
    <submittedName>
        <fullName evidence="1">Uncharacterized protein</fullName>
    </submittedName>
</protein>